<evidence type="ECO:0000313" key="2">
    <source>
        <dbReference type="Proteomes" id="UP000271889"/>
    </source>
</evidence>
<organism evidence="1 2">
    <name type="scientific">Cylicostephanus goldi</name>
    <name type="common">Nematode worm</name>
    <dbReference type="NCBI Taxonomy" id="71465"/>
    <lineage>
        <taxon>Eukaryota</taxon>
        <taxon>Metazoa</taxon>
        <taxon>Ecdysozoa</taxon>
        <taxon>Nematoda</taxon>
        <taxon>Chromadorea</taxon>
        <taxon>Rhabditida</taxon>
        <taxon>Rhabditina</taxon>
        <taxon>Rhabditomorpha</taxon>
        <taxon>Strongyloidea</taxon>
        <taxon>Strongylidae</taxon>
        <taxon>Cylicostephanus</taxon>
    </lineage>
</organism>
<accession>A0A3P6S729</accession>
<protein>
    <submittedName>
        <fullName evidence="1">Uncharacterized protein</fullName>
    </submittedName>
</protein>
<dbReference type="OrthoDB" id="21458at2759"/>
<reference evidence="1 2" key="1">
    <citation type="submission" date="2018-11" db="EMBL/GenBank/DDBJ databases">
        <authorList>
            <consortium name="Pathogen Informatics"/>
        </authorList>
    </citation>
    <scope>NUCLEOTIDE SEQUENCE [LARGE SCALE GENOMIC DNA]</scope>
</reference>
<sequence>MVAIELSEQMIVFDRTLESWLDSAQKAHQKAQKADNFAYAAYFLIGSFCSDGDIHVAHAARCPLPATATDGVRVFIHY</sequence>
<gene>
    <name evidence="1" type="ORF">CGOC_LOCUS6372</name>
</gene>
<dbReference type="Proteomes" id="UP000271889">
    <property type="component" value="Unassembled WGS sequence"/>
</dbReference>
<keyword evidence="2" id="KW-1185">Reference proteome</keyword>
<name>A0A3P6S729_CYLGO</name>
<evidence type="ECO:0000313" key="1">
    <source>
        <dbReference type="EMBL" id="VDK67929.1"/>
    </source>
</evidence>
<dbReference type="AlphaFoldDB" id="A0A3P6S729"/>
<dbReference type="EMBL" id="UYRV01020650">
    <property type="protein sequence ID" value="VDK67929.1"/>
    <property type="molecule type" value="Genomic_DNA"/>
</dbReference>
<proteinExistence type="predicted"/>